<gene>
    <name evidence="1" type="ORF">JYE49_03315</name>
</gene>
<name>A0AC61NLZ8_9FIRM</name>
<keyword evidence="2" id="KW-1185">Reference proteome</keyword>
<organism evidence="1 2">
    <name type="scientific">Aristaeella hokkaidonensis</name>
    <dbReference type="NCBI Taxonomy" id="3046382"/>
    <lineage>
        <taxon>Bacteria</taxon>
        <taxon>Bacillati</taxon>
        <taxon>Bacillota</taxon>
        <taxon>Clostridia</taxon>
        <taxon>Eubacteriales</taxon>
        <taxon>Aristaeellaceae</taxon>
        <taxon>Aristaeella</taxon>
    </lineage>
</organism>
<evidence type="ECO:0000313" key="2">
    <source>
        <dbReference type="Proteomes" id="UP000682782"/>
    </source>
</evidence>
<reference evidence="1" key="1">
    <citation type="submission" date="2021-01" db="EMBL/GenBank/DDBJ databases">
        <title>Complete genome sequence of Clostridiales bacterium R-7.</title>
        <authorList>
            <person name="Mahoney-Kurpe S.C."/>
            <person name="Palevich N."/>
            <person name="Koike S."/>
            <person name="Moon C.D."/>
            <person name="Attwood G.T."/>
        </authorList>
    </citation>
    <scope>NUCLEOTIDE SEQUENCE</scope>
    <source>
        <strain evidence="1">R-7</strain>
    </source>
</reference>
<keyword evidence="1" id="KW-0808">Transferase</keyword>
<accession>A0AC61NLZ8</accession>
<evidence type="ECO:0000313" key="1">
    <source>
        <dbReference type="EMBL" id="QUC67748.1"/>
    </source>
</evidence>
<dbReference type="Proteomes" id="UP000682782">
    <property type="component" value="Chromosome"/>
</dbReference>
<sequence length="330" mass="36085">MRRKTKLCVILLAVMMLCSGCAEEKKPPKLSEVGFYLDTVITLTAYTEDKQVLKDALEECGRYEKMLSRTIEGSDVWRINHAKGEPVEVSDDTMNILRCAQEISGKSGGAFDVTIAPVSTMWNFTKEPHELPDAEAIAKAAELVDYTRMKLEGNQVTLPEGMMIDLGGIAKGYIADRVKAYLKERGVKYAILSFGGNIVAIGNTKPDGTSWRVGIQDIDKQTGEYMLISLNKGGSTVTSGTYERGFDLDGVRYHHLLSAETGWPVQNELASVTIFSESSMEGDALSTTAFVLGTEKGLELIESLEGIEAVFIAKDRTVTYSSGAGDYMVQ</sequence>
<protein>
    <submittedName>
        <fullName evidence="1">FAD:protein FMN transferase</fullName>
    </submittedName>
</protein>
<proteinExistence type="predicted"/>
<dbReference type="EMBL" id="CP068393">
    <property type="protein sequence ID" value="QUC67748.1"/>
    <property type="molecule type" value="Genomic_DNA"/>
</dbReference>